<dbReference type="FunFam" id="3.40.50.720:FF:000072">
    <property type="entry name" value="Saccharopine dehydrogenase [NADP(+), L-glutamate-forming]"/>
    <property type="match status" value="1"/>
</dbReference>
<dbReference type="FunFam" id="2.30.29.30:FF:000007">
    <property type="entry name" value="Calcium-dependent secretion activator 2 isoform B"/>
    <property type="match status" value="1"/>
</dbReference>
<protein>
    <recommendedName>
        <fullName evidence="43">Alpha-aminoadipic semialdehyde synthase, mitochondrial</fullName>
        <ecNumber evidence="9">1.5.1.8</ecNumber>
        <ecNumber evidence="10">1.5.1.9</ecNumber>
    </recommendedName>
    <alternativeName>
        <fullName evidence="44">LKR/SDH</fullName>
    </alternativeName>
</protein>
<evidence type="ECO:0000256" key="6">
    <source>
        <dbReference type="ARBA" id="ARBA00005624"/>
    </source>
</evidence>
<evidence type="ECO:0000256" key="26">
    <source>
        <dbReference type="ARBA" id="ARBA00023002"/>
    </source>
</evidence>
<comment type="similarity">
    <text evidence="7">Belongs to the krueppel C2H2-type zinc-finger protein family.</text>
</comment>
<comment type="function">
    <text evidence="42">Bifunctional enzyme that catalyzes the first two steps in lysine degradation.</text>
</comment>
<dbReference type="GO" id="GO:1990504">
    <property type="term" value="P:dense core granule exocytosis"/>
    <property type="evidence" value="ECO:0007669"/>
    <property type="project" value="InterPro"/>
</dbReference>
<comment type="catalytic activity">
    <reaction evidence="40">
        <text>L-saccharopine + NADP(+) + H2O = L-lysine + 2-oxoglutarate + NADPH + H(+)</text>
        <dbReference type="Rhea" id="RHEA:19373"/>
        <dbReference type="ChEBI" id="CHEBI:15377"/>
        <dbReference type="ChEBI" id="CHEBI:15378"/>
        <dbReference type="ChEBI" id="CHEBI:16810"/>
        <dbReference type="ChEBI" id="CHEBI:32551"/>
        <dbReference type="ChEBI" id="CHEBI:57783"/>
        <dbReference type="ChEBI" id="CHEBI:57951"/>
        <dbReference type="ChEBI" id="CHEBI:58349"/>
        <dbReference type="EC" id="1.5.1.8"/>
    </reaction>
    <physiologicalReaction direction="right-to-left" evidence="40">
        <dbReference type="Rhea" id="RHEA:19375"/>
    </physiologicalReaction>
</comment>
<evidence type="ECO:0000256" key="9">
    <source>
        <dbReference type="ARBA" id="ARBA00012846"/>
    </source>
</evidence>
<dbReference type="GO" id="GO:0008270">
    <property type="term" value="F:zinc ion binding"/>
    <property type="evidence" value="ECO:0007669"/>
    <property type="project" value="UniProtKB-KW"/>
</dbReference>
<dbReference type="FunFam" id="1.10.357.50:FF:000002">
    <property type="entry name" value="calcium-dependent secretion activator 2 isoform X7"/>
    <property type="match status" value="1"/>
</dbReference>
<feature type="domain" description="MHD1" evidence="50">
    <location>
        <begin position="879"/>
        <end position="1010"/>
    </location>
</feature>
<evidence type="ECO:0000256" key="32">
    <source>
        <dbReference type="ARBA" id="ARBA00023128"/>
    </source>
</evidence>
<feature type="compositionally biased region" description="Acidic residues" evidence="46">
    <location>
        <begin position="1"/>
        <end position="19"/>
    </location>
</feature>
<dbReference type="SUPFAM" id="SSF55347">
    <property type="entry name" value="Glyceraldehyde-3-phosphate dehydrogenase-like, C-terminal domain"/>
    <property type="match status" value="1"/>
</dbReference>
<dbReference type="EMBL" id="JAEMGP010000004">
    <property type="protein sequence ID" value="KAG5210478.1"/>
    <property type="molecule type" value="Genomic_DNA"/>
</dbReference>
<keyword evidence="33" id="KW-0472">Membrane</keyword>
<keyword evidence="30" id="KW-0446">Lipid-binding</keyword>
<dbReference type="GO" id="GO:0098793">
    <property type="term" value="C:presynapse"/>
    <property type="evidence" value="ECO:0007669"/>
    <property type="project" value="GOC"/>
</dbReference>
<gene>
    <name evidence="51" type="ORF">JEQ12_015672</name>
</gene>
<dbReference type="SMART" id="SM00355">
    <property type="entry name" value="ZnF_C2H2"/>
    <property type="match status" value="5"/>
</dbReference>
<evidence type="ECO:0000256" key="17">
    <source>
        <dbReference type="ARBA" id="ARBA00022771"/>
    </source>
</evidence>
<dbReference type="Pfam" id="PF00169">
    <property type="entry name" value="PH"/>
    <property type="match status" value="1"/>
</dbReference>
<organism evidence="51 52">
    <name type="scientific">Ovis aries</name>
    <name type="common">Sheep</name>
    <dbReference type="NCBI Taxonomy" id="9940"/>
    <lineage>
        <taxon>Eukaryota</taxon>
        <taxon>Metazoa</taxon>
        <taxon>Chordata</taxon>
        <taxon>Craniata</taxon>
        <taxon>Vertebrata</taxon>
        <taxon>Euteleostomi</taxon>
        <taxon>Mammalia</taxon>
        <taxon>Eutheria</taxon>
        <taxon>Laurasiatheria</taxon>
        <taxon>Artiodactyla</taxon>
        <taxon>Ruminantia</taxon>
        <taxon>Pecora</taxon>
        <taxon>Bovidae</taxon>
        <taxon>Caprinae</taxon>
        <taxon>Ovis</taxon>
    </lineage>
</organism>
<keyword evidence="15" id="KW-0479">Metal-binding</keyword>
<dbReference type="GO" id="GO:0047130">
    <property type="term" value="F:saccharopine dehydrogenase (NADP+, L-lysine-forming) activity"/>
    <property type="evidence" value="ECO:0007669"/>
    <property type="project" value="UniProtKB-EC"/>
</dbReference>
<keyword evidence="31" id="KW-0238">DNA-binding</keyword>
<keyword evidence="35" id="KW-0539">Nucleus</keyword>
<evidence type="ECO:0000256" key="10">
    <source>
        <dbReference type="ARBA" id="ARBA00012849"/>
    </source>
</evidence>
<dbReference type="CDD" id="cd01234">
    <property type="entry name" value="PH_CADPS"/>
    <property type="match status" value="1"/>
</dbReference>
<evidence type="ECO:0000256" key="41">
    <source>
        <dbReference type="ARBA" id="ARBA00051926"/>
    </source>
</evidence>
<feature type="compositionally biased region" description="Polar residues" evidence="46">
    <location>
        <begin position="1285"/>
        <end position="1298"/>
    </location>
</feature>
<reference evidence="51 52" key="1">
    <citation type="submission" date="2020-12" db="EMBL/GenBank/DDBJ databases">
        <title>De novo assembly of Tibetan sheep genome.</title>
        <authorList>
            <person name="Li X."/>
        </authorList>
    </citation>
    <scope>NUCLEOTIDE SEQUENCE [LARGE SCALE GENOMIC DNA]</scope>
    <source>
        <tissue evidence="51">Heart</tissue>
    </source>
</reference>
<dbReference type="PROSITE" id="PS50004">
    <property type="entry name" value="C2"/>
    <property type="match status" value="1"/>
</dbReference>
<evidence type="ECO:0000256" key="2">
    <source>
        <dbReference type="ARBA" id="ARBA00004156"/>
    </source>
</evidence>
<evidence type="ECO:0000256" key="29">
    <source>
        <dbReference type="ARBA" id="ARBA00023027"/>
    </source>
</evidence>
<keyword evidence="18" id="KW-0221">Differentiation</keyword>
<evidence type="ECO:0000256" key="20">
    <source>
        <dbReference type="ARBA" id="ARBA00022837"/>
    </source>
</evidence>
<evidence type="ECO:0000256" key="27">
    <source>
        <dbReference type="ARBA" id="ARBA00023015"/>
    </source>
</evidence>
<evidence type="ECO:0000256" key="13">
    <source>
        <dbReference type="ARBA" id="ARBA00022483"/>
    </source>
</evidence>
<evidence type="ECO:0000256" key="38">
    <source>
        <dbReference type="ARBA" id="ARBA00025744"/>
    </source>
</evidence>
<keyword evidence="22" id="KW-0524">Neurogenesis</keyword>
<dbReference type="FunFam" id="3.30.160.60:FF:000227">
    <property type="entry name" value="fez family zinc finger protein 1"/>
    <property type="match status" value="1"/>
</dbReference>
<feature type="region of interest" description="Disordered" evidence="46">
    <location>
        <begin position="397"/>
        <end position="416"/>
    </location>
</feature>
<dbReference type="FunFam" id="1.10.1870.10:FF:000001">
    <property type="entry name" value="Alpha-aminoadipic semialdehyde synthase, mitochondrial"/>
    <property type="match status" value="1"/>
</dbReference>
<evidence type="ECO:0000256" key="7">
    <source>
        <dbReference type="ARBA" id="ARBA00006991"/>
    </source>
</evidence>
<evidence type="ECO:0000256" key="33">
    <source>
        <dbReference type="ARBA" id="ARBA00023136"/>
    </source>
</evidence>
<dbReference type="FunFam" id="3.30.160.60:FF:000164">
    <property type="entry name" value="Fez family zinc finger protein 2"/>
    <property type="match status" value="1"/>
</dbReference>
<keyword evidence="12" id="KW-0217">Developmental protein</keyword>
<comment type="catalytic activity">
    <reaction evidence="41">
        <text>L-saccharopine + NAD(+) + H2O = (S)-2-amino-6-oxohexanoate + L-glutamate + NADH + H(+)</text>
        <dbReference type="Rhea" id="RHEA:24520"/>
        <dbReference type="ChEBI" id="CHEBI:15377"/>
        <dbReference type="ChEBI" id="CHEBI:15378"/>
        <dbReference type="ChEBI" id="CHEBI:29985"/>
        <dbReference type="ChEBI" id="CHEBI:57540"/>
        <dbReference type="ChEBI" id="CHEBI:57945"/>
        <dbReference type="ChEBI" id="CHEBI:57951"/>
        <dbReference type="ChEBI" id="CHEBI:58321"/>
        <dbReference type="EC" id="1.5.1.9"/>
    </reaction>
    <physiologicalReaction direction="left-to-right" evidence="41">
        <dbReference type="Rhea" id="RHEA:24521"/>
    </physiologicalReaction>
</comment>
<comment type="pathway">
    <text evidence="5">Amino-acid degradation; L-lysine degradation via saccharopine pathway; glutaryl-CoA from L-lysine: step 2/6.</text>
</comment>
<evidence type="ECO:0000256" key="23">
    <source>
        <dbReference type="ARBA" id="ARBA00022927"/>
    </source>
</evidence>
<evidence type="ECO:0000256" key="25">
    <source>
        <dbReference type="ARBA" id="ARBA00022990"/>
    </source>
</evidence>
<keyword evidence="11" id="KW-0813">Transport</keyword>
<dbReference type="SMART" id="SM00233">
    <property type="entry name" value="PH"/>
    <property type="match status" value="1"/>
</dbReference>
<evidence type="ECO:0000256" key="42">
    <source>
        <dbReference type="ARBA" id="ARBA00055923"/>
    </source>
</evidence>
<dbReference type="PANTHER" id="PTHR12166">
    <property type="entry name" value="CALCIUM-DEPENDENT SECRETION ACTIVATOR"/>
    <property type="match status" value="1"/>
</dbReference>
<comment type="subcellular location">
    <subcellularLocation>
        <location evidence="2">Cytoplasmic vesicle membrane</location>
    </subcellularLocation>
    <subcellularLocation>
        <location evidence="3">Mitochondrion</location>
    </subcellularLocation>
    <subcellularLocation>
        <location evidence="1">Nucleus</location>
    </subcellularLocation>
    <subcellularLocation>
        <location evidence="39">Synapse</location>
    </subcellularLocation>
</comment>
<feature type="domain" description="C2H2-type" evidence="49">
    <location>
        <begin position="1593"/>
        <end position="1616"/>
    </location>
</feature>
<evidence type="ECO:0000256" key="39">
    <source>
        <dbReference type="ARBA" id="ARBA00034103"/>
    </source>
</evidence>
<dbReference type="GO" id="GO:0030659">
    <property type="term" value="C:cytoplasmic vesicle membrane"/>
    <property type="evidence" value="ECO:0007669"/>
    <property type="project" value="UniProtKB-SubCell"/>
</dbReference>
<evidence type="ECO:0000256" key="30">
    <source>
        <dbReference type="ARBA" id="ARBA00023121"/>
    </source>
</evidence>
<keyword evidence="32" id="KW-0496">Mitochondrion</keyword>
<dbReference type="GO" id="GO:0045921">
    <property type="term" value="P:positive regulation of exocytosis"/>
    <property type="evidence" value="ECO:0007669"/>
    <property type="project" value="TreeGrafter"/>
</dbReference>
<evidence type="ECO:0000256" key="21">
    <source>
        <dbReference type="ARBA" id="ARBA00022857"/>
    </source>
</evidence>
<dbReference type="GO" id="GO:0098978">
    <property type="term" value="C:glutamatergic synapse"/>
    <property type="evidence" value="ECO:0007669"/>
    <property type="project" value="TreeGrafter"/>
</dbReference>
<feature type="domain" description="C2" evidence="48">
    <location>
        <begin position="349"/>
        <end position="464"/>
    </location>
</feature>
<feature type="domain" description="C2H2-type" evidence="49">
    <location>
        <begin position="1481"/>
        <end position="1508"/>
    </location>
</feature>
<comment type="pathway">
    <text evidence="4">Amino-acid degradation; L-lysine degradation via saccharopine pathway; glutaryl-CoA from L-lysine: step 1/6.</text>
</comment>
<dbReference type="PROSITE" id="PS00028">
    <property type="entry name" value="ZINC_FINGER_C2H2_1"/>
    <property type="match status" value="5"/>
</dbReference>
<dbReference type="SUPFAM" id="SSF51735">
    <property type="entry name" value="NAD(P)-binding Rossmann-fold domains"/>
    <property type="match status" value="1"/>
</dbReference>
<keyword evidence="34" id="KW-0804">Transcription</keyword>
<evidence type="ECO:0000256" key="44">
    <source>
        <dbReference type="ARBA" id="ARBA00081012"/>
    </source>
</evidence>
<feature type="domain" description="C2H2-type" evidence="49">
    <location>
        <begin position="1509"/>
        <end position="1536"/>
    </location>
</feature>
<feature type="domain" description="PH" evidence="47">
    <location>
        <begin position="487"/>
        <end position="590"/>
    </location>
</feature>
<dbReference type="GO" id="GO:0003677">
    <property type="term" value="F:DNA binding"/>
    <property type="evidence" value="ECO:0007669"/>
    <property type="project" value="UniProtKB-KW"/>
</dbReference>
<dbReference type="GO" id="GO:0047131">
    <property type="term" value="F:saccharopine dehydrogenase (NAD+, L-glutamate-forming) activity"/>
    <property type="evidence" value="ECO:0007669"/>
    <property type="project" value="UniProtKB-EC"/>
</dbReference>
<dbReference type="Pfam" id="PF25341">
    <property type="entry name" value="C2_CAPS"/>
    <property type="match status" value="1"/>
</dbReference>
<keyword evidence="24" id="KW-0809">Transit peptide</keyword>
<dbReference type="InterPro" id="IPR032095">
    <property type="entry name" value="Sacchrp_dh-like_C"/>
</dbReference>
<dbReference type="FunFam" id="3.30.160.60:FF:000103">
    <property type="entry name" value="FEZ family zinc finger 1"/>
    <property type="match status" value="1"/>
</dbReference>
<dbReference type="EC" id="1.5.1.8" evidence="9"/>
<dbReference type="SMART" id="SM01002">
    <property type="entry name" value="AlaDh_PNT_C"/>
    <property type="match status" value="1"/>
</dbReference>
<keyword evidence="14" id="KW-0678">Repressor</keyword>
<dbReference type="InterPro" id="IPR036236">
    <property type="entry name" value="Znf_C2H2_sf"/>
</dbReference>
<evidence type="ECO:0000256" key="4">
    <source>
        <dbReference type="ARBA" id="ARBA00004682"/>
    </source>
</evidence>
<dbReference type="SMART" id="SM01145">
    <property type="entry name" value="DUF1041"/>
    <property type="match status" value="1"/>
</dbReference>
<keyword evidence="26" id="KW-0560">Oxidoreductase</keyword>
<dbReference type="Pfam" id="PF05222">
    <property type="entry name" value="AlaDh_PNT_N"/>
    <property type="match status" value="1"/>
</dbReference>
<dbReference type="InterPro" id="IPR033227">
    <property type="entry name" value="CAPS"/>
</dbReference>
<dbReference type="FunFam" id="3.30.360.10:FF:000008">
    <property type="entry name" value="Alpha-aminoadipic semialdehyde synthase, mitochondrial"/>
    <property type="match status" value="1"/>
</dbReference>
<dbReference type="Gene3D" id="3.30.160.60">
    <property type="entry name" value="Classic Zinc Finger"/>
    <property type="match status" value="5"/>
</dbReference>
<evidence type="ECO:0000256" key="28">
    <source>
        <dbReference type="ARBA" id="ARBA00023018"/>
    </source>
</evidence>
<dbReference type="InterPro" id="IPR011993">
    <property type="entry name" value="PH-like_dom_sf"/>
</dbReference>
<evidence type="ECO:0000259" key="50">
    <source>
        <dbReference type="PROSITE" id="PS51258"/>
    </source>
</evidence>
<keyword evidence="21" id="KW-0521">NADP</keyword>
<sequence>MLDPSSSEEESDEGLEEESRDVLVAAGGSQRAPPAPAREGRRDAAGRAGGGAARPVSPSPSMLSEGRDEPERQLDEEQERRIRLQLYVFVVRCIAYPFNAKQPTDMARRQQKLNKQQLQLLKERFQAFLNGETQIVADEAFCNAVRSYYEVFLKSDRVARMVQSGGCSANDFREVFKKNIEKRVRSLPEIDGLSKETVLSSWIAKYDAIYRGEEDLCKPPNRMALSAVSELILSKEQLYEMFQQILGIKKLEHQLLYNACQLDNADEQAAQIRRELDGRLQLAEKMAKERRFPKFIAKEMESVYIEELRSSVNLLMANLESLPVSKGGPEFKLQKLKRSQNSAFLDIGDENEIQLSKSDVVLSFTLEIVIMEVQGLRSVAPNRVVYCTMEVEGGEKLQTDQAEASRPQWGTQGDFTTTHPRPVVKVKLFTESTGVLALEDKELGRVILYPTSNSSKSAELHRMIVPKNSQDSDLKIKLAVRMDKPPHMKHSGYLYALGQKVWKRWKKRYFVLVQVSQYTFAMCSYREKKSEPQELMQLEGYTVDYTDPHPGLQGGHMFFNAVKEGDTVIFASDDEQDRILWVQAMYRATGQSYKPIPAIQAQKPNPKGGSLHADAQLYADRFQKHGMDEFISANPCKLDHAFLFRILQRQTLDHRLNDSYSCLGWFSPGQVFVLDEYCARYGVRGCHRHLCYLTELMEHSENGAVIDPTLLHYSFAFCASHVHGNRPDGIGTVSVEEKERFEEIKERLSSLLENQISHFRYCFPFGRPEGALKATLSLLERVLMKDIATPIPAEEVKKVVRKCLEKAALINYTRLTEYAKIEETMNQATPARKLEEVLHLAELCIEVLQQNEEHHAEAFAWWPDLLAEHAEKFWALFTVDMDTALEAQPQDSWDSFPLFQLLNNFLRNDALLCNGKFHKHLQEIFVPLVVRYVDLMESSIAQSIHRGFEQETWQPVNNGSATSEDLFWKLDALQMFVFDLHWPEQEFAHHLEQRLKLMASDMIEACVKRTRTAFELKLQKASKTTDLRIPASMCTMFNVLVDAKKQSTKLCALDGGQEFDSQWQQYHSKIDDLIDNTVKEIISLLVSKFVSVLEGVLSKLSRYDEGTFFSSILSFTVKAAAKYVDVPKPGMDLADTYIMFVRQNQDILREKVNEEMYIEKLFDQWYSSSMKVICVWLADRLDLQLHIYQLKTLIKIVKKDFELYLPLRQGESPLYPDMKVKRCNCLNSFGSIPQYVKDNQWRRRGRGSPFPFKYDSLDRQEAFGKADGSLGPGISLQMESSLGAWQTQRGAGSVTSREQGNDGATRPRLTTDAGDSDMDSSCHNATAKMLATAPARGNVMNTSKPLAFSIERIMARTPEPKALPVPHFLQGSVPKGDPKHSLHLNSSIPCMIPFVPVAYDTNPKAGMTGSEPRKASLEAPGAPASAPAAPAFSCSDLLNCALSLKSDLARDALPLQQYKLVFNAHYNLTRHMPVHTGARPFVCKVCGKGFRQASTLCRHKIIHTQEKPHKCNQCGKAFNRSSTLNTHTRIHAGYKPFVCEFCGKGFHQKGNYKNHKLTHSGEKQFKCNICNKAFHQVYNLTFHMHTHNDKKPFTCPTCGKGFCRNFDLKKHVRKLHDSGLGLPRPSAGEPAAPSPSGKYMIGACDLNTANQNDSFLSYLPDPSPPLIIPVAGPLMSYLYGRKLPVLEDVSSGFKMLRVSRTKLGRLSPSLSRGLHHKAVMALRREDVNAWERRAPLAPRHVKGITNLGYKVLIQPSNRRAIHDKEYVKAGGILQEDISEACLILGVKRPPEEKLMPKKTYAFFSHTIKAQEANMGLLDEILKQEIRLIDYEKMVDHRGIRVVAFGQWAGVAGMINILHGMGLRLLALGHHTPFMHIGMAHNYRNSGQAVQAVRDAGYEISLGLMPKSIGPLTFVFTGTGNVSKGAQEIFNELPCEYVEPHELKEVSQNGDLRKVYGTVLSRHHHLVRKTDGVYDPVEYDKYPERYISRFNTDIAPYTTCLINGIYWEQNTPRLLTRQDAQSLLAPGKSPVAGVEGCPALPHKLVAICDISADTGGSIEFMTECTTIERPFCMYDADQHIIHDSVEGSGILMCSIDNLPAQLPIESTEYFGDMLYPYVEEMILSDATQPLESQNFSPVVRDAVITSNGMLSNKYKYIQKLRENRERAQSLSMGTKKKVLVLGSGYVSEPVLEYLSRDDSIEITVGSDMKNQIEQLGKKYNINPVSLHIGKQEEELSSLVATQDLVVSLLPYVLHPLVAKACIASKVNMITASYITPALKELEKSVEDAGITVIGELGLDPGLDHMLAMETIDKAKEVGATIESYVSYCGGLPAPEYSDNPLRYKFSWSPVGVLMNIMQPATYLLNGKVVNAVGGVSFLDSVTPMDYFPGLNLEGYPNRDSTKYAEIYGIPSAHTLLRGTLRYKGYAKALSGFVKLGLINRDAFPALQPDANPLTWKELLCDLVGISSSSKCDVLKEAVFKKLGGDTTQLEALEWLGLLGDEQVPQAESLVDALSKHLAVKLSYGPGEKDMIVMRDSFGIRHPSGHLENKTIDLVVYGDVNGFSAMAKTVGLPTAMAAKMLLDGEIQAKGLMGPFSKEIYGPILERIKAEGIMYTTQSTIKL</sequence>
<dbReference type="UniPathway" id="UPA00868">
    <property type="reaction ID" value="UER00835"/>
</dbReference>
<dbReference type="SUPFAM" id="SSF52283">
    <property type="entry name" value="Formate/glycerate dehydrogenase catalytic domain-like"/>
    <property type="match status" value="1"/>
</dbReference>
<feature type="region of interest" description="Disordered" evidence="46">
    <location>
        <begin position="1"/>
        <end position="77"/>
    </location>
</feature>
<dbReference type="InterPro" id="IPR000008">
    <property type="entry name" value="C2_dom"/>
</dbReference>
<feature type="domain" description="C2H2-type" evidence="49">
    <location>
        <begin position="1565"/>
        <end position="1592"/>
    </location>
</feature>
<keyword evidence="20" id="KW-0106">Calcium</keyword>
<dbReference type="Pfam" id="PF06292">
    <property type="entry name" value="MUN"/>
    <property type="match status" value="2"/>
</dbReference>
<evidence type="ECO:0000256" key="12">
    <source>
        <dbReference type="ARBA" id="ARBA00022473"/>
    </source>
</evidence>
<evidence type="ECO:0000256" key="45">
    <source>
        <dbReference type="PROSITE-ProRule" id="PRU00042"/>
    </source>
</evidence>
<feature type="domain" description="C2H2-type" evidence="49">
    <location>
        <begin position="1537"/>
        <end position="1564"/>
    </location>
</feature>
<dbReference type="CDD" id="cd12189">
    <property type="entry name" value="LKR_SDH_like"/>
    <property type="match status" value="1"/>
</dbReference>
<dbReference type="EC" id="1.5.1.9" evidence="10"/>
<comment type="similarity">
    <text evidence="6">In the N-terminal section; belongs to the AlaDH/PNT family.</text>
</comment>
<evidence type="ECO:0000256" key="37">
    <source>
        <dbReference type="ARBA" id="ARBA00023329"/>
    </source>
</evidence>
<evidence type="ECO:0000313" key="52">
    <source>
        <dbReference type="Proteomes" id="UP000664991"/>
    </source>
</evidence>
<dbReference type="GO" id="GO:0030154">
    <property type="term" value="P:cell differentiation"/>
    <property type="evidence" value="ECO:0007669"/>
    <property type="project" value="UniProtKB-KW"/>
</dbReference>
<keyword evidence="19" id="KW-0862">Zinc</keyword>
<keyword evidence="28" id="KW-0770">Synapse</keyword>
<dbReference type="Gene3D" id="3.30.360.10">
    <property type="entry name" value="Dihydrodipicolinate Reductase, domain 2"/>
    <property type="match status" value="1"/>
</dbReference>
<evidence type="ECO:0000259" key="49">
    <source>
        <dbReference type="PROSITE" id="PS50157"/>
    </source>
</evidence>
<dbReference type="Pfam" id="PF00096">
    <property type="entry name" value="zf-C2H2"/>
    <property type="match status" value="3"/>
</dbReference>
<evidence type="ECO:0000256" key="8">
    <source>
        <dbReference type="ARBA" id="ARBA00011881"/>
    </source>
</evidence>
<evidence type="ECO:0000256" key="34">
    <source>
        <dbReference type="ARBA" id="ARBA00023163"/>
    </source>
</evidence>
<dbReference type="Gene3D" id="1.10.357.50">
    <property type="match status" value="1"/>
</dbReference>
<dbReference type="GO" id="GO:0033512">
    <property type="term" value="P:L-lysine catabolic process to acetyl-CoA via saccharopine"/>
    <property type="evidence" value="ECO:0007669"/>
    <property type="project" value="UniProtKB-UniPathway"/>
</dbReference>
<dbReference type="PROSITE" id="PS51258">
    <property type="entry name" value="MHD1"/>
    <property type="match status" value="1"/>
</dbReference>
<dbReference type="InterPro" id="IPR007698">
    <property type="entry name" value="AlaDH/PNT_NAD(H)-bd"/>
</dbReference>
<dbReference type="Pfam" id="PF16653">
    <property type="entry name" value="Sacchrp_dh_C"/>
    <property type="match status" value="1"/>
</dbReference>
<accession>A0A836AH09</accession>
<comment type="caution">
    <text evidence="51">The sequence shown here is derived from an EMBL/GenBank/DDBJ whole genome shotgun (WGS) entry which is preliminary data.</text>
</comment>
<keyword evidence="29" id="KW-0520">NAD</keyword>
<dbReference type="FunFam" id="3.40.50.720:FF:000087">
    <property type="entry name" value="alpha-aminoadipic semialdehyde synthase, mitochondrial"/>
    <property type="match status" value="1"/>
</dbReference>
<keyword evidence="23" id="KW-0653">Protein transport</keyword>
<evidence type="ECO:0000256" key="1">
    <source>
        <dbReference type="ARBA" id="ARBA00004123"/>
    </source>
</evidence>
<evidence type="ECO:0000256" key="19">
    <source>
        <dbReference type="ARBA" id="ARBA00022833"/>
    </source>
</evidence>
<dbReference type="Proteomes" id="UP000664991">
    <property type="component" value="Unassembled WGS sequence"/>
</dbReference>
<dbReference type="FunFam" id="3.30.160.60:FF:000194">
    <property type="entry name" value="Fez family zinc finger protein 2"/>
    <property type="match status" value="1"/>
</dbReference>
<evidence type="ECO:0000256" key="36">
    <source>
        <dbReference type="ARBA" id="ARBA00023268"/>
    </source>
</evidence>
<dbReference type="PROSITE" id="PS50003">
    <property type="entry name" value="PH_DOMAIN"/>
    <property type="match status" value="1"/>
</dbReference>
<evidence type="ECO:0000256" key="15">
    <source>
        <dbReference type="ARBA" id="ARBA00022723"/>
    </source>
</evidence>
<evidence type="ECO:0000256" key="46">
    <source>
        <dbReference type="SAM" id="MobiDB-lite"/>
    </source>
</evidence>
<feature type="compositionally biased region" description="Basic and acidic residues" evidence="46">
    <location>
        <begin position="65"/>
        <end position="77"/>
    </location>
</feature>
<keyword evidence="16" id="KW-0677">Repeat</keyword>
<evidence type="ECO:0000256" key="35">
    <source>
        <dbReference type="ARBA" id="ARBA00023242"/>
    </source>
</evidence>
<evidence type="ECO:0000256" key="22">
    <source>
        <dbReference type="ARBA" id="ARBA00022902"/>
    </source>
</evidence>
<keyword evidence="27" id="KW-0805">Transcription regulation</keyword>
<evidence type="ECO:0000256" key="16">
    <source>
        <dbReference type="ARBA" id="ARBA00022737"/>
    </source>
</evidence>
<proteinExistence type="inferred from homology"/>
<evidence type="ECO:0000259" key="48">
    <source>
        <dbReference type="PROSITE" id="PS50004"/>
    </source>
</evidence>
<dbReference type="GO" id="GO:0008289">
    <property type="term" value="F:lipid binding"/>
    <property type="evidence" value="ECO:0007669"/>
    <property type="project" value="UniProtKB-KW"/>
</dbReference>
<dbReference type="PANTHER" id="PTHR12166:SF7">
    <property type="entry name" value="CALCIUM-DEPENDENT SECRETION ACTIVATOR 2"/>
    <property type="match status" value="1"/>
</dbReference>
<dbReference type="InterPro" id="IPR001849">
    <property type="entry name" value="PH_domain"/>
</dbReference>
<keyword evidence="25" id="KW-0007">Acetylation</keyword>
<dbReference type="GO" id="GO:0005634">
    <property type="term" value="C:nucleus"/>
    <property type="evidence" value="ECO:0007669"/>
    <property type="project" value="UniProtKB-SubCell"/>
</dbReference>
<evidence type="ECO:0000256" key="43">
    <source>
        <dbReference type="ARBA" id="ARBA00072416"/>
    </source>
</evidence>
<evidence type="ECO:0000256" key="11">
    <source>
        <dbReference type="ARBA" id="ARBA00022448"/>
    </source>
</evidence>
<keyword evidence="36" id="KW-0511">Multifunctional enzyme</keyword>
<feature type="region of interest" description="Disordered" evidence="46">
    <location>
        <begin position="1285"/>
        <end position="1319"/>
    </location>
</feature>
<dbReference type="GO" id="GO:0016079">
    <property type="term" value="P:synaptic vesicle exocytosis"/>
    <property type="evidence" value="ECO:0007669"/>
    <property type="project" value="InterPro"/>
</dbReference>
<evidence type="ECO:0000256" key="14">
    <source>
        <dbReference type="ARBA" id="ARBA00022491"/>
    </source>
</evidence>
<dbReference type="Gene3D" id="1.10.1870.10">
    <property type="entry name" value="Domain 3, Saccharopine reductase"/>
    <property type="match status" value="1"/>
</dbReference>
<dbReference type="InterPro" id="IPR005097">
    <property type="entry name" value="Sacchrp_dh_NADP-bd"/>
</dbReference>
<dbReference type="InterPro" id="IPR014770">
    <property type="entry name" value="Munc13_1"/>
</dbReference>
<dbReference type="FunFam" id="3.30.160.60:FF:000863">
    <property type="entry name" value="fez family zinc finger protein 2"/>
    <property type="match status" value="1"/>
</dbReference>
<dbReference type="InterPro" id="IPR010439">
    <property type="entry name" value="MUN_dom"/>
</dbReference>
<evidence type="ECO:0000256" key="3">
    <source>
        <dbReference type="ARBA" id="ARBA00004173"/>
    </source>
</evidence>
<dbReference type="Pfam" id="PF03435">
    <property type="entry name" value="Sacchrp_dh_NADP"/>
    <property type="match status" value="1"/>
</dbReference>
<dbReference type="PROSITE" id="PS50157">
    <property type="entry name" value="ZINC_FINGER_C2H2_2"/>
    <property type="match status" value="5"/>
</dbReference>
<dbReference type="InterPro" id="IPR013087">
    <property type="entry name" value="Znf_C2H2_type"/>
</dbReference>
<evidence type="ECO:0000256" key="24">
    <source>
        <dbReference type="ARBA" id="ARBA00022946"/>
    </source>
</evidence>
<dbReference type="Gene3D" id="3.40.50.720">
    <property type="entry name" value="NAD(P)-binding Rossmann-like Domain"/>
    <property type="match status" value="3"/>
</dbReference>
<name>A0A836AH09_SHEEP</name>
<evidence type="ECO:0000256" key="5">
    <source>
        <dbReference type="ARBA" id="ARBA00004720"/>
    </source>
</evidence>
<comment type="subunit">
    <text evidence="8">Homotetramer.</text>
</comment>
<dbReference type="GO" id="GO:0015031">
    <property type="term" value="P:protein transport"/>
    <property type="evidence" value="ECO:0007669"/>
    <property type="project" value="UniProtKB-KW"/>
</dbReference>
<keyword evidence="13" id="KW-0268">Exocytosis</keyword>
<dbReference type="Gene3D" id="2.30.29.30">
    <property type="entry name" value="Pleckstrin-homology domain (PH domain)/Phosphotyrosine-binding domain (PTB)"/>
    <property type="match status" value="1"/>
</dbReference>
<dbReference type="InterPro" id="IPR036291">
    <property type="entry name" value="NAD(P)-bd_dom_sf"/>
</dbReference>
<keyword evidence="17 45" id="KW-0863">Zinc-finger</keyword>
<evidence type="ECO:0000259" key="47">
    <source>
        <dbReference type="PROSITE" id="PS50003"/>
    </source>
</evidence>
<dbReference type="SMART" id="SM01003">
    <property type="entry name" value="AlaDh_PNT_N"/>
    <property type="match status" value="1"/>
</dbReference>
<evidence type="ECO:0000256" key="40">
    <source>
        <dbReference type="ARBA" id="ARBA00051738"/>
    </source>
</evidence>
<dbReference type="GO" id="GO:0005739">
    <property type="term" value="C:mitochondrion"/>
    <property type="evidence" value="ECO:0007669"/>
    <property type="project" value="UniProtKB-SubCell"/>
</dbReference>
<evidence type="ECO:0000256" key="31">
    <source>
        <dbReference type="ARBA" id="ARBA00023125"/>
    </source>
</evidence>
<keyword evidence="37" id="KW-0968">Cytoplasmic vesicle</keyword>
<comment type="similarity">
    <text evidence="38">In the C-terminal section; belongs to the saccharopine dehydrogenase family.</text>
</comment>
<evidence type="ECO:0000256" key="18">
    <source>
        <dbReference type="ARBA" id="ARBA00022782"/>
    </source>
</evidence>
<dbReference type="SUPFAM" id="SSF50729">
    <property type="entry name" value="PH domain-like"/>
    <property type="match status" value="1"/>
</dbReference>
<evidence type="ECO:0000313" key="51">
    <source>
        <dbReference type="EMBL" id="KAG5210478.1"/>
    </source>
</evidence>
<dbReference type="InterPro" id="IPR007886">
    <property type="entry name" value="AlaDH/PNT_N"/>
</dbReference>
<dbReference type="SUPFAM" id="SSF57667">
    <property type="entry name" value="beta-beta-alpha zinc fingers"/>
    <property type="match status" value="3"/>
</dbReference>
<dbReference type="GO" id="GO:0007399">
    <property type="term" value="P:nervous system development"/>
    <property type="evidence" value="ECO:0007669"/>
    <property type="project" value="UniProtKB-KW"/>
</dbReference>
<dbReference type="InterPro" id="IPR057457">
    <property type="entry name" value="CAPS_C2"/>
</dbReference>